<evidence type="ECO:0000256" key="1">
    <source>
        <dbReference type="SAM" id="Phobius"/>
    </source>
</evidence>
<feature type="transmembrane region" description="Helical" evidence="1">
    <location>
        <begin position="64"/>
        <end position="84"/>
    </location>
</feature>
<feature type="transmembrane region" description="Helical" evidence="1">
    <location>
        <begin position="12"/>
        <end position="31"/>
    </location>
</feature>
<organism evidence="2 3">
    <name type="scientific">Thermasporomyces composti</name>
    <dbReference type="NCBI Taxonomy" id="696763"/>
    <lineage>
        <taxon>Bacteria</taxon>
        <taxon>Bacillati</taxon>
        <taxon>Actinomycetota</taxon>
        <taxon>Actinomycetes</taxon>
        <taxon>Propionibacteriales</taxon>
        <taxon>Nocardioidaceae</taxon>
        <taxon>Thermasporomyces</taxon>
    </lineage>
</organism>
<comment type="caution">
    <text evidence="2">The sequence shown here is derived from an EMBL/GenBank/DDBJ whole genome shotgun (WGS) entry which is preliminary data.</text>
</comment>
<proteinExistence type="predicted"/>
<dbReference type="AlphaFoldDB" id="A0A3D9V188"/>
<feature type="transmembrane region" description="Helical" evidence="1">
    <location>
        <begin position="37"/>
        <end position="57"/>
    </location>
</feature>
<keyword evidence="1" id="KW-0472">Membrane</keyword>
<accession>A0A3D9V188</accession>
<dbReference type="OrthoDB" id="3830286at2"/>
<dbReference type="RefSeq" id="WP_115849307.1">
    <property type="nucleotide sequence ID" value="NZ_QTUC01000001.1"/>
</dbReference>
<sequence>MDLLRLLAEPRKLFGGATVVLAVLAGLWAFGQSEGRITTGMYLLLPVVVLSVVAWKVESAVKGWLYLFVGWALAIVAYGALFPMGL</sequence>
<keyword evidence="1" id="KW-0812">Transmembrane</keyword>
<dbReference type="EMBL" id="QTUC01000001">
    <property type="protein sequence ID" value="REF35538.1"/>
    <property type="molecule type" value="Genomic_DNA"/>
</dbReference>
<keyword evidence="1" id="KW-1133">Transmembrane helix</keyword>
<dbReference type="Proteomes" id="UP000256485">
    <property type="component" value="Unassembled WGS sequence"/>
</dbReference>
<name>A0A3D9V188_THECX</name>
<evidence type="ECO:0000313" key="2">
    <source>
        <dbReference type="EMBL" id="REF35538.1"/>
    </source>
</evidence>
<keyword evidence="3" id="KW-1185">Reference proteome</keyword>
<evidence type="ECO:0000313" key="3">
    <source>
        <dbReference type="Proteomes" id="UP000256485"/>
    </source>
</evidence>
<protein>
    <submittedName>
        <fullName evidence="2">Uncharacterized protein</fullName>
    </submittedName>
</protein>
<reference evidence="2 3" key="1">
    <citation type="submission" date="2018-08" db="EMBL/GenBank/DDBJ databases">
        <title>Sequencing the genomes of 1000 actinobacteria strains.</title>
        <authorList>
            <person name="Klenk H.-P."/>
        </authorList>
    </citation>
    <scope>NUCLEOTIDE SEQUENCE [LARGE SCALE GENOMIC DNA]</scope>
    <source>
        <strain evidence="2 3">DSM 22891</strain>
    </source>
</reference>
<gene>
    <name evidence="2" type="ORF">DFJ64_0919</name>
</gene>